<proteinExistence type="predicted"/>
<name>A0A4Y7JHN5_PAPSO</name>
<sequence>MFKLHRNNTARDVKSADVSGDLYGKQVGFSTSLPLRARNIICCLLNCASSFYPLSTLLLCGVSDNPSRRPCQEG</sequence>
<dbReference type="Gramene" id="RZC60267">
    <property type="protein sequence ID" value="RZC60267"/>
    <property type="gene ID" value="C5167_022018"/>
</dbReference>
<accession>A0A4Y7JHN5</accession>
<protein>
    <submittedName>
        <fullName evidence="1">Uncharacterized protein</fullName>
    </submittedName>
</protein>
<dbReference type="AlphaFoldDB" id="A0A4Y7JHN5"/>
<evidence type="ECO:0000313" key="2">
    <source>
        <dbReference type="Proteomes" id="UP000316621"/>
    </source>
</evidence>
<organism evidence="1 2">
    <name type="scientific">Papaver somniferum</name>
    <name type="common">Opium poppy</name>
    <dbReference type="NCBI Taxonomy" id="3469"/>
    <lineage>
        <taxon>Eukaryota</taxon>
        <taxon>Viridiplantae</taxon>
        <taxon>Streptophyta</taxon>
        <taxon>Embryophyta</taxon>
        <taxon>Tracheophyta</taxon>
        <taxon>Spermatophyta</taxon>
        <taxon>Magnoliopsida</taxon>
        <taxon>Ranunculales</taxon>
        <taxon>Papaveraceae</taxon>
        <taxon>Papaveroideae</taxon>
        <taxon>Papaver</taxon>
    </lineage>
</organism>
<dbReference type="Proteomes" id="UP000316621">
    <property type="component" value="Chromosome 5"/>
</dbReference>
<reference evidence="1 2" key="1">
    <citation type="journal article" date="2018" name="Science">
        <title>The opium poppy genome and morphinan production.</title>
        <authorList>
            <person name="Guo L."/>
            <person name="Winzer T."/>
            <person name="Yang X."/>
            <person name="Li Y."/>
            <person name="Ning Z."/>
            <person name="He Z."/>
            <person name="Teodor R."/>
            <person name="Lu Y."/>
            <person name="Bowser T.A."/>
            <person name="Graham I.A."/>
            <person name="Ye K."/>
        </authorList>
    </citation>
    <scope>NUCLEOTIDE SEQUENCE [LARGE SCALE GENOMIC DNA]</scope>
    <source>
        <strain evidence="2">cv. HN1</strain>
        <tissue evidence="1">Leaves</tissue>
    </source>
</reference>
<keyword evidence="2" id="KW-1185">Reference proteome</keyword>
<dbReference type="EMBL" id="CM010719">
    <property type="protein sequence ID" value="RZC60267.1"/>
    <property type="molecule type" value="Genomic_DNA"/>
</dbReference>
<evidence type="ECO:0000313" key="1">
    <source>
        <dbReference type="EMBL" id="RZC60267.1"/>
    </source>
</evidence>
<gene>
    <name evidence="1" type="ORF">C5167_022018</name>
</gene>